<dbReference type="GO" id="GO:0005737">
    <property type="term" value="C:cytoplasm"/>
    <property type="evidence" value="ECO:0007669"/>
    <property type="project" value="TreeGrafter"/>
</dbReference>
<protein>
    <recommendedName>
        <fullName evidence="4">Sciellin</fullName>
    </recommendedName>
</protein>
<feature type="compositionally biased region" description="Basic and acidic residues" evidence="1">
    <location>
        <begin position="289"/>
        <end position="340"/>
    </location>
</feature>
<feature type="region of interest" description="Disordered" evidence="1">
    <location>
        <begin position="141"/>
        <end position="232"/>
    </location>
</feature>
<organism evidence="2 3">
    <name type="scientific">Zosterops borbonicus</name>
    <dbReference type="NCBI Taxonomy" id="364589"/>
    <lineage>
        <taxon>Eukaryota</taxon>
        <taxon>Metazoa</taxon>
        <taxon>Chordata</taxon>
        <taxon>Craniata</taxon>
        <taxon>Vertebrata</taxon>
        <taxon>Euteleostomi</taxon>
        <taxon>Archelosauria</taxon>
        <taxon>Archosauria</taxon>
        <taxon>Dinosauria</taxon>
        <taxon>Saurischia</taxon>
        <taxon>Theropoda</taxon>
        <taxon>Coelurosauria</taxon>
        <taxon>Aves</taxon>
        <taxon>Neognathae</taxon>
        <taxon>Neoaves</taxon>
        <taxon>Telluraves</taxon>
        <taxon>Australaves</taxon>
        <taxon>Passeriformes</taxon>
        <taxon>Sylvioidea</taxon>
        <taxon>Zosteropidae</taxon>
        <taxon>Zosterops</taxon>
    </lineage>
</organism>
<dbReference type="AlphaFoldDB" id="A0A8K1LR91"/>
<accession>A0A8K1LR91</accession>
<name>A0A8K1LR91_9PASS</name>
<dbReference type="OrthoDB" id="9908139at2759"/>
<dbReference type="EMBL" id="SWJQ01000063">
    <property type="protein sequence ID" value="TRZ23795.1"/>
    <property type="molecule type" value="Genomic_DNA"/>
</dbReference>
<sequence length="435" mass="48992">MHTPRHSIVHANYLSLKKDLGMDRSLCNKLWTAFSRSVDEATRFILKSDLSDIGAEHAVLLVLRLDIGLWFPKLFYTFIFKTGFSAFADKKSPSVAIKSRQQATHDINKRRTLLQDNSWIKKRPEEESADENYGRAVLNQYKSQDSLHSSTNGKEDQKAVLGRYRSDTTLDRIPAGNDTDKMDKSPNLNHKQNNRQSWTPNAASTNTAVTSPIKKKRQSWMPPPVSSSNSPTEAVESKRLCFHHSCCSAALPSEPVTPQKSKTDVDNQATARNQTLDNLSEANPSSFTSDKRGKDLSDLTEKNTADQKNKRDEDLGDHTEVKSVDDQSKKWIIEKTHENPPRAPNNLPETNYSSDNERKTSKSSLAAYEENITGNTIKTVYSTSDRSIIGKDICTYCRKPLGIDAKMILDALQIYCHSTCFKKNGSTNFDIQNIR</sequence>
<feature type="region of interest" description="Disordered" evidence="1">
    <location>
        <begin position="272"/>
        <end position="360"/>
    </location>
</feature>
<evidence type="ECO:0008006" key="4">
    <source>
        <dbReference type="Google" id="ProtNLM"/>
    </source>
</evidence>
<keyword evidence="3" id="KW-1185">Reference proteome</keyword>
<evidence type="ECO:0000256" key="1">
    <source>
        <dbReference type="SAM" id="MobiDB-lite"/>
    </source>
</evidence>
<feature type="compositionally biased region" description="Basic and acidic residues" evidence="1">
    <location>
        <begin position="153"/>
        <end position="170"/>
    </location>
</feature>
<gene>
    <name evidence="2" type="ORF">HGM15179_003305</name>
</gene>
<dbReference type="InterPro" id="IPR052621">
    <property type="entry name" value="Cell_Prolif/Cornif_Regul"/>
</dbReference>
<evidence type="ECO:0000313" key="2">
    <source>
        <dbReference type="EMBL" id="TRZ23795.1"/>
    </source>
</evidence>
<comment type="caution">
    <text evidence="2">The sequence shown here is derived from an EMBL/GenBank/DDBJ whole genome shotgun (WGS) entry which is preliminary data.</text>
</comment>
<feature type="compositionally biased region" description="Polar residues" evidence="1">
    <location>
        <begin position="141"/>
        <end position="152"/>
    </location>
</feature>
<feature type="compositionally biased region" description="Polar residues" evidence="1">
    <location>
        <begin position="186"/>
        <end position="210"/>
    </location>
</feature>
<reference evidence="2" key="1">
    <citation type="submission" date="2019-04" db="EMBL/GenBank/DDBJ databases">
        <title>Genome assembly of Zosterops borbonicus 15179.</title>
        <authorList>
            <person name="Leroy T."/>
            <person name="Anselmetti Y."/>
            <person name="Tilak M.-K."/>
            <person name="Nabholz B."/>
        </authorList>
    </citation>
    <scope>NUCLEOTIDE SEQUENCE</scope>
    <source>
        <strain evidence="2">HGM_15179</strain>
        <tissue evidence="2">Muscle</tissue>
    </source>
</reference>
<dbReference type="Proteomes" id="UP000796761">
    <property type="component" value="Unassembled WGS sequence"/>
</dbReference>
<evidence type="ECO:0000313" key="3">
    <source>
        <dbReference type="Proteomes" id="UP000796761"/>
    </source>
</evidence>
<dbReference type="PANTHER" id="PTHR15468">
    <property type="entry name" value="ZNF185"/>
    <property type="match status" value="1"/>
</dbReference>
<feature type="compositionally biased region" description="Polar residues" evidence="1">
    <location>
        <begin position="272"/>
        <end position="288"/>
    </location>
</feature>
<dbReference type="GO" id="GO:0008544">
    <property type="term" value="P:epidermis development"/>
    <property type="evidence" value="ECO:0007669"/>
    <property type="project" value="TreeGrafter"/>
</dbReference>
<dbReference type="PANTHER" id="PTHR15468:SF7">
    <property type="entry name" value="SCIELLIN"/>
    <property type="match status" value="1"/>
</dbReference>
<proteinExistence type="predicted"/>